<dbReference type="EMBL" id="VTFY01000004">
    <property type="protein sequence ID" value="MRX82265.1"/>
    <property type="molecule type" value="Genomic_DNA"/>
</dbReference>
<name>A0A6N7RLQ7_9ACTN</name>
<evidence type="ECO:0000313" key="2">
    <source>
        <dbReference type="Proteomes" id="UP000438093"/>
    </source>
</evidence>
<reference evidence="2" key="1">
    <citation type="submission" date="2019-08" db="EMBL/GenBank/DDBJ databases">
        <title>Arthrobacter sp. nov., isolated from plateau pika and Tibetan wild ass.</title>
        <authorList>
            <person name="Ge Y."/>
        </authorList>
    </citation>
    <scope>NUCLEOTIDE SEQUENCE [LARGE SCALE GENOMIC DNA]</scope>
    <source>
        <strain evidence="2">HF-4214</strain>
    </source>
</reference>
<keyword evidence="2" id="KW-1185">Reference proteome</keyword>
<protein>
    <submittedName>
        <fullName evidence="1">Uncharacterized protein</fullName>
    </submittedName>
</protein>
<dbReference type="AlphaFoldDB" id="A0A6N7RLQ7"/>
<comment type="caution">
    <text evidence="1">The sequence shown here is derived from an EMBL/GenBank/DDBJ whole genome shotgun (WGS) entry which is preliminary data.</text>
</comment>
<organism evidence="1 2">
    <name type="scientific">Eggerthella guodeyinii</name>
    <dbReference type="NCBI Taxonomy" id="2690837"/>
    <lineage>
        <taxon>Bacteria</taxon>
        <taxon>Bacillati</taxon>
        <taxon>Actinomycetota</taxon>
        <taxon>Coriobacteriia</taxon>
        <taxon>Eggerthellales</taxon>
        <taxon>Eggerthellaceae</taxon>
        <taxon>Eggerthella</taxon>
    </lineage>
</organism>
<gene>
    <name evidence="1" type="ORF">GJG86_07135</name>
</gene>
<dbReference type="Proteomes" id="UP000438093">
    <property type="component" value="Unassembled WGS sequence"/>
</dbReference>
<evidence type="ECO:0000313" key="1">
    <source>
        <dbReference type="EMBL" id="MRX82265.1"/>
    </source>
</evidence>
<proteinExistence type="predicted"/>
<accession>A0A6N7RLQ7</accession>
<dbReference type="RefSeq" id="WP_154333133.1">
    <property type="nucleotide sequence ID" value="NZ_VTFY01000004.1"/>
</dbReference>
<sequence>MQTTYSSVPLDAVAYFGHGDGTADVYLRRNARTEEGAAEDGTPLTAYVAEEVSGTTDKPEAWFAANFDEGWAEFERSGMSDAERINDLETQIDEQASAINELAVMMAGGE</sequence>